<dbReference type="SUPFAM" id="SSF54534">
    <property type="entry name" value="FKBP-like"/>
    <property type="match status" value="2"/>
</dbReference>
<gene>
    <name evidence="7" type="primary">surA</name>
    <name evidence="9" type="ORF">SMCB_2352</name>
</gene>
<dbReference type="InterPro" id="IPR000297">
    <property type="entry name" value="PPIase_PpiC"/>
</dbReference>
<dbReference type="GO" id="GO:0006457">
    <property type="term" value="P:protein folding"/>
    <property type="evidence" value="ECO:0007669"/>
    <property type="project" value="UniProtKB-UniRule"/>
</dbReference>
<evidence type="ECO:0000256" key="5">
    <source>
        <dbReference type="ARBA" id="ARBA00023186"/>
    </source>
</evidence>
<accession>A0A060NTA0</accession>
<evidence type="ECO:0000256" key="6">
    <source>
        <dbReference type="ARBA" id="ARBA00023235"/>
    </source>
</evidence>
<comment type="subcellular location">
    <subcellularLocation>
        <location evidence="7">Periplasm</location>
    </subcellularLocation>
    <text evidence="7">Is capable of associating with the outer membrane.</text>
</comment>
<reference evidence="9 10" key="1">
    <citation type="journal article" date="2014" name="Nat. Commun.">
        <title>Physiological and genomic features of highly alkaliphilic hydrogen-utilizing Betaproteobacteria from a continental serpentinizing site.</title>
        <authorList>
            <person name="Suzuki S."/>
            <person name="Kuenen J.G."/>
            <person name="Schipper K."/>
            <person name="van der Velde S."/>
            <person name="Ishii S."/>
            <person name="Wu A."/>
            <person name="Sorokin D.Y."/>
            <person name="Tenney A."/>
            <person name="Meng X.Y."/>
            <person name="Morrill P.L."/>
            <person name="Kamagata Y."/>
            <person name="Muyzer G."/>
            <person name="Nealson K.H."/>
        </authorList>
    </citation>
    <scope>NUCLEOTIDE SEQUENCE [LARGE SCALE GENOMIC DNA]</scope>
    <source>
        <strain evidence="9 10">B1</strain>
    </source>
</reference>
<dbReference type="SUPFAM" id="SSF109998">
    <property type="entry name" value="Triger factor/SurA peptide-binding domain-like"/>
    <property type="match status" value="1"/>
</dbReference>
<feature type="signal peptide" evidence="7">
    <location>
        <begin position="1"/>
        <end position="32"/>
    </location>
</feature>
<evidence type="ECO:0000256" key="3">
    <source>
        <dbReference type="ARBA" id="ARBA00022764"/>
    </source>
</evidence>
<protein>
    <recommendedName>
        <fullName evidence="7">Chaperone SurA</fullName>
    </recommendedName>
    <alternativeName>
        <fullName evidence="7">Peptidyl-prolyl cis-trans isomerase SurA</fullName>
        <shortName evidence="7">PPIase SurA</shortName>
        <ecNumber evidence="7">5.2.1.8</ecNumber>
    </alternativeName>
    <alternativeName>
        <fullName evidence="7">Rotamase SurA</fullName>
    </alternativeName>
</protein>
<comment type="catalytic activity">
    <reaction evidence="7">
        <text>[protein]-peptidylproline (omega=180) = [protein]-peptidylproline (omega=0)</text>
        <dbReference type="Rhea" id="RHEA:16237"/>
        <dbReference type="Rhea" id="RHEA-COMP:10747"/>
        <dbReference type="Rhea" id="RHEA-COMP:10748"/>
        <dbReference type="ChEBI" id="CHEBI:83833"/>
        <dbReference type="ChEBI" id="CHEBI:83834"/>
        <dbReference type="EC" id="5.2.1.8"/>
    </reaction>
</comment>
<keyword evidence="2 7" id="KW-0677">Repeat</keyword>
<feature type="chain" id="PRO_5008980289" description="Chaperone SurA" evidence="7">
    <location>
        <begin position="33"/>
        <end position="476"/>
    </location>
</feature>
<dbReference type="EC" id="5.2.1.8" evidence="7"/>
<dbReference type="InterPro" id="IPR023058">
    <property type="entry name" value="PPIase_PpiC_CS"/>
</dbReference>
<dbReference type="EMBL" id="AP014569">
    <property type="protein sequence ID" value="BAO84580.1"/>
    <property type="molecule type" value="Genomic_DNA"/>
</dbReference>
<dbReference type="PANTHER" id="PTHR47637">
    <property type="entry name" value="CHAPERONE SURA"/>
    <property type="match status" value="1"/>
</dbReference>
<dbReference type="InterPro" id="IPR050280">
    <property type="entry name" value="OMP_Chaperone_SurA"/>
</dbReference>
<evidence type="ECO:0000256" key="7">
    <source>
        <dbReference type="HAMAP-Rule" id="MF_01183"/>
    </source>
</evidence>
<dbReference type="InterPro" id="IPR023034">
    <property type="entry name" value="PPIase_SurA"/>
</dbReference>
<evidence type="ECO:0000259" key="8">
    <source>
        <dbReference type="PROSITE" id="PS50198"/>
    </source>
</evidence>
<keyword evidence="5 7" id="KW-0143">Chaperone</keyword>
<dbReference type="GO" id="GO:0050821">
    <property type="term" value="P:protein stabilization"/>
    <property type="evidence" value="ECO:0007669"/>
    <property type="project" value="InterPro"/>
</dbReference>
<name>A0A060NTA0_9BURK</name>
<dbReference type="STRING" id="1458426.SMCB_2352"/>
<dbReference type="GO" id="GO:0003755">
    <property type="term" value="F:peptidyl-prolyl cis-trans isomerase activity"/>
    <property type="evidence" value="ECO:0007669"/>
    <property type="project" value="UniProtKB-UniRule"/>
</dbReference>
<dbReference type="PROSITE" id="PS50198">
    <property type="entry name" value="PPIC_PPIASE_2"/>
    <property type="match status" value="2"/>
</dbReference>
<dbReference type="HAMAP" id="MF_01183">
    <property type="entry name" value="Chaperone_SurA"/>
    <property type="match status" value="1"/>
</dbReference>
<comment type="function">
    <text evidence="7">Chaperone involved in the correct folding and assembly of outer membrane proteins. Recognizes specific patterns of aromatic residues and the orientation of their side chains, which are found more frequently in integral outer membrane proteins. May act in both early periplasmic and late outer membrane-associated steps of protein maturation.</text>
</comment>
<keyword evidence="1 7" id="KW-0732">Signal</keyword>
<sequence precursor="true">MNKHPSSRRARPAPLALLLWATLACLWSPAHAQLQRPAQAAPALQAAPVSAPQAAPTAPRPAPLPAAAPARELNRIVALVNSEPITERELRQRIERVQATQAANLPPPAQLEAQVLELLIVERTQIQWARQTGMRIDAAALAEAEATVARQNGVTVAQLHQRLQADGLSLSGFRANLENELLLLRVREREVAARVRISELEIDAYLRQHGGAVALAQTALHLAQIAIAVPEGADAATVAERQALATGLAQRARAGADFAALARQYSEGPERAMGGQMGLRSADRYPTLFVEAVLGQPRGAVVGPLRSGAGFHVLQVLEQRNLNLPPTHQVQTRARHILLRPTNAAEEAAAVQRLNEWRARLVAGTARFEELAREHSADGSASEGGDLGWASQGQFVTEFEQVMNRLAPGEVSQPLRSRFGLHLIEVVQRREVETTALERRNWVRARLREQRSDQAYEEWARELRSRAFVELRLTER</sequence>
<dbReference type="GO" id="GO:0042277">
    <property type="term" value="F:peptide binding"/>
    <property type="evidence" value="ECO:0007669"/>
    <property type="project" value="InterPro"/>
</dbReference>
<dbReference type="Gene3D" id="1.10.4030.10">
    <property type="entry name" value="Porin chaperone SurA, peptide-binding domain"/>
    <property type="match status" value="1"/>
</dbReference>
<dbReference type="GO" id="GO:0030288">
    <property type="term" value="C:outer membrane-bounded periplasmic space"/>
    <property type="evidence" value="ECO:0007669"/>
    <property type="project" value="InterPro"/>
</dbReference>
<dbReference type="PROSITE" id="PS51257">
    <property type="entry name" value="PROKAR_LIPOPROTEIN"/>
    <property type="match status" value="1"/>
</dbReference>
<dbReference type="InterPro" id="IPR046357">
    <property type="entry name" value="PPIase_dom_sf"/>
</dbReference>
<dbReference type="RefSeq" id="WP_045537201.1">
    <property type="nucleotide sequence ID" value="NZ_AP014569.1"/>
</dbReference>
<evidence type="ECO:0000313" key="9">
    <source>
        <dbReference type="EMBL" id="BAO84580.1"/>
    </source>
</evidence>
<evidence type="ECO:0000256" key="4">
    <source>
        <dbReference type="ARBA" id="ARBA00023110"/>
    </source>
</evidence>
<dbReference type="PANTHER" id="PTHR47637:SF1">
    <property type="entry name" value="CHAPERONE SURA"/>
    <property type="match status" value="1"/>
</dbReference>
<keyword evidence="10" id="KW-1185">Reference proteome</keyword>
<keyword evidence="3 7" id="KW-0574">Periplasm</keyword>
<dbReference type="PROSITE" id="PS01096">
    <property type="entry name" value="PPIC_PPIASE_1"/>
    <property type="match status" value="1"/>
</dbReference>
<proteinExistence type="inferred from homology"/>
<keyword evidence="6 7" id="KW-0413">Isomerase</keyword>
<dbReference type="Pfam" id="PF13616">
    <property type="entry name" value="Rotamase_3"/>
    <property type="match status" value="1"/>
</dbReference>
<dbReference type="Proteomes" id="UP000066014">
    <property type="component" value="Chromosome"/>
</dbReference>
<evidence type="ECO:0000313" key="10">
    <source>
        <dbReference type="Proteomes" id="UP000066014"/>
    </source>
</evidence>
<comment type="domain">
    <text evidence="7">The PPIase activity resides only in the second parvulin domain. The N-terminal region and the C-terminal tail are necessary and sufficient for the chaperone activity of SurA. The PPIase activity is dispensable for SurA to function as a chaperone. The N-terminal region and the C-terminal tail are also required for porin recognition.</text>
</comment>
<dbReference type="HOGENOM" id="CLU_034646_11_0_4"/>
<keyword evidence="4 7" id="KW-0697">Rotamase</keyword>
<dbReference type="KEGG" id="cbab:SMCB_2352"/>
<dbReference type="InterPro" id="IPR027304">
    <property type="entry name" value="Trigger_fact/SurA_dom_sf"/>
</dbReference>
<dbReference type="Gene3D" id="3.10.50.40">
    <property type="match status" value="2"/>
</dbReference>
<evidence type="ECO:0000256" key="1">
    <source>
        <dbReference type="ARBA" id="ARBA00022729"/>
    </source>
</evidence>
<evidence type="ECO:0000256" key="2">
    <source>
        <dbReference type="ARBA" id="ARBA00022737"/>
    </source>
</evidence>
<dbReference type="GO" id="GO:0043165">
    <property type="term" value="P:Gram-negative-bacterium-type cell outer membrane assembly"/>
    <property type="evidence" value="ECO:0007669"/>
    <property type="project" value="InterPro"/>
</dbReference>
<dbReference type="GO" id="GO:0051082">
    <property type="term" value="F:unfolded protein binding"/>
    <property type="evidence" value="ECO:0007669"/>
    <property type="project" value="UniProtKB-UniRule"/>
</dbReference>
<dbReference type="InterPro" id="IPR015391">
    <property type="entry name" value="SurA_N"/>
</dbReference>
<dbReference type="OrthoDB" id="14196at2"/>
<feature type="domain" description="PpiC" evidence="8">
    <location>
        <begin position="217"/>
        <end position="318"/>
    </location>
</feature>
<feature type="domain" description="PpiC" evidence="8">
    <location>
        <begin position="329"/>
        <end position="428"/>
    </location>
</feature>
<dbReference type="AlphaFoldDB" id="A0A060NTA0"/>
<dbReference type="Pfam" id="PF00639">
    <property type="entry name" value="Rotamase"/>
    <property type="match status" value="1"/>
</dbReference>
<dbReference type="Pfam" id="PF09312">
    <property type="entry name" value="SurA_N"/>
    <property type="match status" value="1"/>
</dbReference>
<organism evidence="9 10">
    <name type="scientific">Serpentinimonas maccroryi</name>
    <dbReference type="NCBI Taxonomy" id="1458426"/>
    <lineage>
        <taxon>Bacteria</taxon>
        <taxon>Pseudomonadati</taxon>
        <taxon>Pseudomonadota</taxon>
        <taxon>Betaproteobacteria</taxon>
        <taxon>Burkholderiales</taxon>
        <taxon>Comamonadaceae</taxon>
        <taxon>Serpentinimonas</taxon>
    </lineage>
</organism>